<comment type="caution">
    <text evidence="12">The sequence shown here is derived from an EMBL/GenBank/DDBJ whole genome shotgun (WGS) entry which is preliminary data.</text>
</comment>
<dbReference type="CDD" id="cd00637">
    <property type="entry name" value="7tm_classA_rhodopsin-like"/>
    <property type="match status" value="1"/>
</dbReference>
<keyword evidence="5" id="KW-0297">G-protein coupled receptor</keyword>
<feature type="transmembrane region" description="Helical" evidence="10">
    <location>
        <begin position="329"/>
        <end position="352"/>
    </location>
</feature>
<evidence type="ECO:0000256" key="10">
    <source>
        <dbReference type="SAM" id="Phobius"/>
    </source>
</evidence>
<evidence type="ECO:0000256" key="3">
    <source>
        <dbReference type="ARBA" id="ARBA00022692"/>
    </source>
</evidence>
<evidence type="ECO:0000256" key="7">
    <source>
        <dbReference type="ARBA" id="ARBA00023170"/>
    </source>
</evidence>
<keyword evidence="3 10" id="KW-0812">Transmembrane</keyword>
<evidence type="ECO:0000256" key="6">
    <source>
        <dbReference type="ARBA" id="ARBA00023136"/>
    </source>
</evidence>
<proteinExistence type="predicted"/>
<dbReference type="PANTHER" id="PTHR24246">
    <property type="entry name" value="OLFACTORY RECEPTOR AND ADENOSINE RECEPTOR"/>
    <property type="match status" value="1"/>
</dbReference>
<dbReference type="Gene3D" id="1.20.1070.10">
    <property type="entry name" value="Rhodopsin 7-helix transmembrane proteins"/>
    <property type="match status" value="2"/>
</dbReference>
<feature type="transmembrane region" description="Helical" evidence="10">
    <location>
        <begin position="451"/>
        <end position="471"/>
    </location>
</feature>
<feature type="transmembrane region" description="Helical" evidence="10">
    <location>
        <begin position="42"/>
        <end position="65"/>
    </location>
</feature>
<dbReference type="GO" id="GO:0004930">
    <property type="term" value="F:G protein-coupled receptor activity"/>
    <property type="evidence" value="ECO:0007669"/>
    <property type="project" value="UniProtKB-KW"/>
</dbReference>
<comment type="subcellular location">
    <subcellularLocation>
        <location evidence="1">Cell membrane</location>
        <topology evidence="1">Multi-pass membrane protein</topology>
    </subcellularLocation>
</comment>
<evidence type="ECO:0000256" key="4">
    <source>
        <dbReference type="ARBA" id="ARBA00022989"/>
    </source>
</evidence>
<protein>
    <recommendedName>
        <fullName evidence="11">G-protein coupled receptors family 1 profile domain-containing protein</fullName>
    </recommendedName>
</protein>
<keyword evidence="8" id="KW-0325">Glycoprotein</keyword>
<dbReference type="GO" id="GO:0005886">
    <property type="term" value="C:plasma membrane"/>
    <property type="evidence" value="ECO:0007669"/>
    <property type="project" value="UniProtKB-SubCell"/>
</dbReference>
<feature type="transmembrane region" description="Helical" evidence="10">
    <location>
        <begin position="415"/>
        <end position="439"/>
    </location>
</feature>
<name>A0AA39HAT2_9BILA</name>
<organism evidence="12 13">
    <name type="scientific">Steinernema hermaphroditum</name>
    <dbReference type="NCBI Taxonomy" id="289476"/>
    <lineage>
        <taxon>Eukaryota</taxon>
        <taxon>Metazoa</taxon>
        <taxon>Ecdysozoa</taxon>
        <taxon>Nematoda</taxon>
        <taxon>Chromadorea</taxon>
        <taxon>Rhabditida</taxon>
        <taxon>Tylenchina</taxon>
        <taxon>Panagrolaimomorpha</taxon>
        <taxon>Strongyloidoidea</taxon>
        <taxon>Steinernematidae</taxon>
        <taxon>Steinernema</taxon>
    </lineage>
</organism>
<accession>A0AA39HAT2</accession>
<feature type="transmembrane region" description="Helical" evidence="10">
    <location>
        <begin position="220"/>
        <end position="245"/>
    </location>
</feature>
<feature type="transmembrane region" description="Helical" evidence="10">
    <location>
        <begin position="499"/>
        <end position="518"/>
    </location>
</feature>
<feature type="domain" description="G-protein coupled receptors family 1 profile" evidence="11">
    <location>
        <begin position="342"/>
        <end position="617"/>
    </location>
</feature>
<feature type="domain" description="G-protein coupled receptors family 1 profile" evidence="11">
    <location>
        <begin position="22"/>
        <end position="274"/>
    </location>
</feature>
<keyword evidence="4 10" id="KW-1133">Transmembrane helix</keyword>
<feature type="transmembrane region" description="Helical" evidence="10">
    <location>
        <begin position="600"/>
        <end position="619"/>
    </location>
</feature>
<keyword evidence="13" id="KW-1185">Reference proteome</keyword>
<evidence type="ECO:0000313" key="13">
    <source>
        <dbReference type="Proteomes" id="UP001175271"/>
    </source>
</evidence>
<gene>
    <name evidence="12" type="ORF">QR680_015778</name>
</gene>
<sequence>MYYLERTEFVLFIIEGSAVIFINTVVMFLIFFARHLSKCQELIFIGGLCLADTVDALGYLGAGIVRTHIFATGQADLTVEQLRCFLTFYMIFFFIGYQFTALMTFIVSFDRFIAVFYPTYQLYPHKRLRYLIIALAALWSIIGFFSAWVFQLHHYSSELQVPVHCYVAQSNAQPVWAYLIGLRVVCITASVVIYIPIGFKIRHVLRDRNGHPASMQNRKLVRITITIAITSLIALTLLVIPDILVLFDIAGLSRYHVFFYLIGLNKCFANIFVYTFRQHELRKTLVDYLKNDRQIESNFLWAEQSPRKKEFIFLPTMLEMTTELKQIEFILYIVEGAIIIVINIPVIILIFFSKRLSECHELVLVAGLCLADTIDAFGYFTAGIKRTAMYAVGMGETQDNNLNCFFQPHLISFFIGYQLTAILTSLLSFECFSAVFFPYQHVKVTRRARCLVIIGAFVWSIVTYIVTYVFFMRGSTGGSISAFCFMAEILPSQVFNFLLGQRLLLITASVAVYIPIVFRMKALLKNNALRQQTATRAKKFRKLTTTILKSDSLRHEQARSRKFRKLVVTVGISALIALCLLVVPDMVMFFDVGGVAKYHVLFYLIGLNKSIANIFVYTLRQVELRKVIWNHVCKALRCKKANVIVNSSVNRTMQLK</sequence>
<feature type="transmembrane region" description="Helical" evidence="10">
    <location>
        <begin position="566"/>
        <end position="588"/>
    </location>
</feature>
<evidence type="ECO:0000256" key="2">
    <source>
        <dbReference type="ARBA" id="ARBA00022475"/>
    </source>
</evidence>
<feature type="transmembrane region" description="Helical" evidence="10">
    <location>
        <begin position="85"/>
        <end position="109"/>
    </location>
</feature>
<evidence type="ECO:0000313" key="12">
    <source>
        <dbReference type="EMBL" id="KAK0401428.1"/>
    </source>
</evidence>
<dbReference type="SUPFAM" id="SSF81321">
    <property type="entry name" value="Family A G protein-coupled receptor-like"/>
    <property type="match status" value="2"/>
</dbReference>
<evidence type="ECO:0000256" key="5">
    <source>
        <dbReference type="ARBA" id="ARBA00023040"/>
    </source>
</evidence>
<feature type="transmembrane region" description="Helical" evidence="10">
    <location>
        <begin position="176"/>
        <end position="199"/>
    </location>
</feature>
<feature type="transmembrane region" description="Helical" evidence="10">
    <location>
        <begin position="257"/>
        <end position="276"/>
    </location>
</feature>
<reference evidence="12" key="1">
    <citation type="submission" date="2023-06" db="EMBL/GenBank/DDBJ databases">
        <title>Genomic analysis of the entomopathogenic nematode Steinernema hermaphroditum.</title>
        <authorList>
            <person name="Schwarz E.M."/>
            <person name="Heppert J.K."/>
            <person name="Baniya A."/>
            <person name="Schwartz H.T."/>
            <person name="Tan C.-H."/>
            <person name="Antoshechkin I."/>
            <person name="Sternberg P.W."/>
            <person name="Goodrich-Blair H."/>
            <person name="Dillman A.R."/>
        </authorList>
    </citation>
    <scope>NUCLEOTIDE SEQUENCE</scope>
    <source>
        <strain evidence="12">PS9179</strain>
        <tissue evidence="12">Whole animal</tissue>
    </source>
</reference>
<dbReference type="EMBL" id="JAUCMV010000004">
    <property type="protein sequence ID" value="KAK0401428.1"/>
    <property type="molecule type" value="Genomic_DNA"/>
</dbReference>
<dbReference type="PANTHER" id="PTHR24246:SF27">
    <property type="entry name" value="ADENOSINE RECEPTOR, ISOFORM A"/>
    <property type="match status" value="1"/>
</dbReference>
<keyword evidence="7" id="KW-0675">Receptor</keyword>
<feature type="transmembrane region" description="Helical" evidence="10">
    <location>
        <begin position="130"/>
        <end position="150"/>
    </location>
</feature>
<dbReference type="InterPro" id="IPR017452">
    <property type="entry name" value="GPCR_Rhodpsn_7TM"/>
</dbReference>
<feature type="transmembrane region" description="Helical" evidence="10">
    <location>
        <begin position="12"/>
        <end position="33"/>
    </location>
</feature>
<evidence type="ECO:0000256" key="8">
    <source>
        <dbReference type="ARBA" id="ARBA00023180"/>
    </source>
</evidence>
<evidence type="ECO:0000259" key="11">
    <source>
        <dbReference type="PROSITE" id="PS50262"/>
    </source>
</evidence>
<evidence type="ECO:0000256" key="9">
    <source>
        <dbReference type="ARBA" id="ARBA00023224"/>
    </source>
</evidence>
<keyword evidence="9" id="KW-0807">Transducer</keyword>
<dbReference type="AlphaFoldDB" id="A0AA39HAT2"/>
<keyword evidence="2" id="KW-1003">Cell membrane</keyword>
<dbReference type="PROSITE" id="PS50262">
    <property type="entry name" value="G_PROTEIN_RECEP_F1_2"/>
    <property type="match status" value="2"/>
</dbReference>
<keyword evidence="6 10" id="KW-0472">Membrane</keyword>
<evidence type="ECO:0000256" key="1">
    <source>
        <dbReference type="ARBA" id="ARBA00004651"/>
    </source>
</evidence>
<dbReference type="Proteomes" id="UP001175271">
    <property type="component" value="Unassembled WGS sequence"/>
</dbReference>